<dbReference type="EMBL" id="FJOG01000007">
    <property type="protein sequence ID" value="CZR55788.1"/>
    <property type="molecule type" value="Genomic_DNA"/>
</dbReference>
<accession>A0A1L7WSN9</accession>
<dbReference type="Proteomes" id="UP000184330">
    <property type="component" value="Unassembled WGS sequence"/>
</dbReference>
<evidence type="ECO:0000313" key="3">
    <source>
        <dbReference type="Proteomes" id="UP000184330"/>
    </source>
</evidence>
<feature type="compositionally biased region" description="Basic and acidic residues" evidence="1">
    <location>
        <begin position="128"/>
        <end position="142"/>
    </location>
</feature>
<evidence type="ECO:0000313" key="2">
    <source>
        <dbReference type="EMBL" id="CZR55788.1"/>
    </source>
</evidence>
<feature type="region of interest" description="Disordered" evidence="1">
    <location>
        <begin position="128"/>
        <end position="155"/>
    </location>
</feature>
<dbReference type="OrthoDB" id="3507397at2759"/>
<name>A0A1L7WSN9_9HELO</name>
<organism evidence="2 3">
    <name type="scientific">Phialocephala subalpina</name>
    <dbReference type="NCBI Taxonomy" id="576137"/>
    <lineage>
        <taxon>Eukaryota</taxon>
        <taxon>Fungi</taxon>
        <taxon>Dikarya</taxon>
        <taxon>Ascomycota</taxon>
        <taxon>Pezizomycotina</taxon>
        <taxon>Leotiomycetes</taxon>
        <taxon>Helotiales</taxon>
        <taxon>Mollisiaceae</taxon>
        <taxon>Phialocephala</taxon>
        <taxon>Phialocephala fortinii species complex</taxon>
    </lineage>
</organism>
<reference evidence="2 3" key="1">
    <citation type="submission" date="2016-03" db="EMBL/GenBank/DDBJ databases">
        <authorList>
            <person name="Ploux O."/>
        </authorList>
    </citation>
    <scope>NUCLEOTIDE SEQUENCE [LARGE SCALE GENOMIC DNA]</scope>
    <source>
        <strain evidence="2 3">UAMH 11012</strain>
    </source>
</reference>
<sequence length="521" mass="57588">MDDTTPSTISTPTYRIFRDKHGIPQFSPKRGTQGLKDALIYAFPTLETELQLMQAALKKFFDSEKGIHIIYIPTPRLEEWIEELESSKYEAEFEDDFKNNVAGAVEDGIESGVKTELKGELVCKGGSGRELDRKKKGPYDPVKRRKVAENRGNACDRHRAAKSACDPLTCPQNKMFGKLPVSDNTLSEPQAMRPRKSRDNVLVFESSVQNASSATDRPRTVLDDISNTTQGDFVTIPPGADVFWDPAEAANLNDAMLNFGHLSTSSYAGSWTDGSFTDLMSWSPNSSCLTAPDSTRGSLAGVPELPQQDSLMRHFDATQDQVDLRNAPLPIPHECPLQQYPSLAYPTPSDEASGQQPLAAPAQMDQTLTCSEDPFMGWASKKANQMIDDYGWQILRPGRASGENNMASATARRFPKNLPGKPHLLNLLAGDIWTTRTVLGSRMKWDTGVFKADPQVYLFRRRRSSETSWEAGSARNELDLPAASTSGSKNELDLPAASTSGSVRFVQHGEPYLHWGLLRKL</sequence>
<evidence type="ECO:0000256" key="1">
    <source>
        <dbReference type="SAM" id="MobiDB-lite"/>
    </source>
</evidence>
<gene>
    <name evidence="2" type="ORF">PAC_05676</name>
</gene>
<proteinExistence type="predicted"/>
<keyword evidence="3" id="KW-1185">Reference proteome</keyword>
<protein>
    <submittedName>
        <fullName evidence="2">Uncharacterized protein</fullName>
    </submittedName>
</protein>
<dbReference type="AlphaFoldDB" id="A0A1L7WSN9"/>